<evidence type="ECO:0000256" key="2">
    <source>
        <dbReference type="ARBA" id="ARBA00023315"/>
    </source>
</evidence>
<reference evidence="5 6" key="1">
    <citation type="submission" date="2022-03" db="EMBL/GenBank/DDBJ databases">
        <title>Chryseobacterium sp. isolated from the Andong Sikhe.</title>
        <authorList>
            <person name="Won M."/>
            <person name="Kim S.-J."/>
            <person name="Kwon S.-W."/>
        </authorList>
    </citation>
    <scope>NUCLEOTIDE SEQUENCE [LARGE SCALE GENOMIC DNA]</scope>
    <source>
        <strain evidence="5 6">ADR-1</strain>
    </source>
</reference>
<protein>
    <submittedName>
        <fullName evidence="5">3-oxoacyl-ACP synthase III family protein</fullName>
    </submittedName>
</protein>
<evidence type="ECO:0000259" key="4">
    <source>
        <dbReference type="Pfam" id="PF08545"/>
    </source>
</evidence>
<keyword evidence="6" id="KW-1185">Reference proteome</keyword>
<evidence type="ECO:0000259" key="3">
    <source>
        <dbReference type="Pfam" id="PF08541"/>
    </source>
</evidence>
<feature type="domain" description="Beta-ketoacyl-[acyl-carrier-protein] synthase III N-terminal" evidence="4">
    <location>
        <begin position="129"/>
        <end position="201"/>
    </location>
</feature>
<evidence type="ECO:0000313" key="6">
    <source>
        <dbReference type="Proteomes" id="UP000831068"/>
    </source>
</evidence>
<dbReference type="RefSeq" id="WP_243576970.1">
    <property type="nucleotide sequence ID" value="NZ_CP094529.1"/>
</dbReference>
<dbReference type="InterPro" id="IPR016039">
    <property type="entry name" value="Thiolase-like"/>
</dbReference>
<dbReference type="Pfam" id="PF08541">
    <property type="entry name" value="ACP_syn_III_C"/>
    <property type="match status" value="1"/>
</dbReference>
<dbReference type="PANTHER" id="PTHR34069">
    <property type="entry name" value="3-OXOACYL-[ACYL-CARRIER-PROTEIN] SYNTHASE 3"/>
    <property type="match status" value="1"/>
</dbReference>
<dbReference type="Pfam" id="PF08545">
    <property type="entry name" value="ACP_syn_III"/>
    <property type="match status" value="1"/>
</dbReference>
<proteinExistence type="predicted"/>
<dbReference type="Gene3D" id="3.40.47.10">
    <property type="match status" value="2"/>
</dbReference>
<dbReference type="Proteomes" id="UP000831068">
    <property type="component" value="Chromosome"/>
</dbReference>
<dbReference type="SUPFAM" id="SSF53901">
    <property type="entry name" value="Thiolase-like"/>
    <property type="match status" value="1"/>
</dbReference>
<sequence>MTGKIIGVGNCIPEETITHLFFNQHIFLDENGILLKDDNFSISEKLKKITGIEERRYAESNQVTSDLGLIAAQAAIEDSGIDPETLDYIIFAHNFGDVQFGTVQSDMVPSLASRVKHSLKIKNNLCVAYDLIFGCPGWIEGIIQANAFIKSGIAKRCLVIGAETLSRVVDIHDRDSMIYADGAGAVVLEMNNQDDSGVQSHLSASHTLDEKDFLFFGKSYNNEGCENTKYIKMNGRKIYEFALQYVPDAMKKCLDDSKYSINELSKIIIHQANEKMDEAIVKRFYQLYDVAMPDDIMPMVIQKLGNSSVATIPSLLTMILKGELDDHDIKKGDIVLFASVGAGMNINAFVYKF</sequence>
<dbReference type="CDD" id="cd00830">
    <property type="entry name" value="KAS_III"/>
    <property type="match status" value="1"/>
</dbReference>
<dbReference type="InterPro" id="IPR013747">
    <property type="entry name" value="ACP_syn_III_C"/>
</dbReference>
<evidence type="ECO:0000313" key="5">
    <source>
        <dbReference type="EMBL" id="UOE38738.1"/>
    </source>
</evidence>
<accession>A0ABY4BHS4</accession>
<organism evidence="5 6">
    <name type="scientific">Chryseobacterium oryzae</name>
    <dbReference type="NCBI Taxonomy" id="2929799"/>
    <lineage>
        <taxon>Bacteria</taxon>
        <taxon>Pseudomonadati</taxon>
        <taxon>Bacteroidota</taxon>
        <taxon>Flavobacteriia</taxon>
        <taxon>Flavobacteriales</taxon>
        <taxon>Weeksellaceae</taxon>
        <taxon>Chryseobacterium group</taxon>
        <taxon>Chryseobacterium</taxon>
    </lineage>
</organism>
<dbReference type="InterPro" id="IPR013751">
    <property type="entry name" value="ACP_syn_III_N"/>
</dbReference>
<dbReference type="EMBL" id="CP094529">
    <property type="protein sequence ID" value="UOE38738.1"/>
    <property type="molecule type" value="Genomic_DNA"/>
</dbReference>
<keyword evidence="2" id="KW-0012">Acyltransferase</keyword>
<feature type="domain" description="Beta-ketoacyl-[acyl-carrier-protein] synthase III C-terminal" evidence="3">
    <location>
        <begin position="254"/>
        <end position="352"/>
    </location>
</feature>
<keyword evidence="1" id="KW-0808">Transferase</keyword>
<name>A0ABY4BHS4_9FLAO</name>
<dbReference type="PANTHER" id="PTHR34069:SF3">
    <property type="entry name" value="ACYL-COA:ACYL-COA ALKYLTRANSFERASE"/>
    <property type="match status" value="1"/>
</dbReference>
<gene>
    <name evidence="5" type="ORF">MTP08_02885</name>
</gene>
<evidence type="ECO:0000256" key="1">
    <source>
        <dbReference type="ARBA" id="ARBA00022679"/>
    </source>
</evidence>